<evidence type="ECO:0000313" key="1">
    <source>
        <dbReference type="EMBL" id="ARF69061.1"/>
    </source>
</evidence>
<dbReference type="AlphaFoldDB" id="A0A1V0UV76"/>
<evidence type="ECO:0000313" key="2">
    <source>
        <dbReference type="Proteomes" id="UP000192727"/>
    </source>
</evidence>
<dbReference type="Proteomes" id="UP000192727">
    <property type="component" value="Chromosome"/>
</dbReference>
<accession>A0A1V0UV76</accession>
<name>A0A1V0UV76_9BACL</name>
<dbReference type="RefSeq" id="WP_083040896.1">
    <property type="nucleotide sequence ID" value="NZ_CP020557.1"/>
</dbReference>
<protein>
    <recommendedName>
        <fullName evidence="3">F0F1 ATP synthase subunit alpha</fullName>
    </recommendedName>
</protein>
<evidence type="ECO:0008006" key="3">
    <source>
        <dbReference type="Google" id="ProtNLM"/>
    </source>
</evidence>
<dbReference type="EMBL" id="CP020557">
    <property type="protein sequence ID" value="ARF69061.1"/>
    <property type="molecule type" value="Genomic_DNA"/>
</dbReference>
<proteinExistence type="predicted"/>
<gene>
    <name evidence="1" type="ORF">B7C51_16480</name>
</gene>
<organism evidence="1 2">
    <name type="scientific">Paenibacillus larvae subsp. pulvifaciens</name>
    <dbReference type="NCBI Taxonomy" id="1477"/>
    <lineage>
        <taxon>Bacteria</taxon>
        <taxon>Bacillati</taxon>
        <taxon>Bacillota</taxon>
        <taxon>Bacilli</taxon>
        <taxon>Bacillales</taxon>
        <taxon>Paenibacillaceae</taxon>
        <taxon>Paenibacillus</taxon>
    </lineage>
</organism>
<sequence length="301" mass="32838">MKKLVLTGLLSVGTLLGTNIPGMEAITAKAATPASFSIKESTDKLQVLFEQQRGKHTGKVVGVYKDTDTIRISLGSDTDTYLARVSPDITQNIKVGDPVHVYASNNIVGGAGTYFFIDPFIEKIGEPKFLEKHYPKRTGEVIAKTGNRLTISQGEKEILAISSKIPDNIKVGDTVNLYAPKFVQSPIFNGPIFAEGAVIEKINGETRENKQSSAPKVTEGQDFVTGVVTYLGKDNRDGSNFILVEYKNRGNEYVFVKHSGDQTYNIGDKVKVTNKKDWKTPQGFGEGAIFAPDNSITKVTE</sequence>
<reference evidence="1 2" key="1">
    <citation type="submission" date="2017-03" db="EMBL/GenBank/DDBJ databases">
        <title>Paenibacillus larvae genome sequencing.</title>
        <authorList>
            <person name="Dingman D.W."/>
        </authorList>
    </citation>
    <scope>NUCLEOTIDE SEQUENCE [LARGE SCALE GENOMIC DNA]</scope>
    <source>
        <strain evidence="1 2">SAG 10367</strain>
    </source>
</reference>